<gene>
    <name evidence="4" type="ORF">H9841_08120</name>
</gene>
<feature type="compositionally biased region" description="Polar residues" evidence="2">
    <location>
        <begin position="326"/>
        <end position="369"/>
    </location>
</feature>
<dbReference type="InterPro" id="IPR044060">
    <property type="entry name" value="Bacterial_rp_domain"/>
</dbReference>
<feature type="compositionally biased region" description="Low complexity" evidence="2">
    <location>
        <begin position="370"/>
        <end position="388"/>
    </location>
</feature>
<dbReference type="Pfam" id="PF18998">
    <property type="entry name" value="Flg_new_2"/>
    <property type="match status" value="3"/>
</dbReference>
<evidence type="ECO:0000313" key="4">
    <source>
        <dbReference type="EMBL" id="HIY21850.1"/>
    </source>
</evidence>
<name>A0A9D1Y990_9FIRM</name>
<comment type="caution">
    <text evidence="4">The sequence shown here is derived from an EMBL/GenBank/DDBJ whole genome shotgun (WGS) entry which is preliminary data.</text>
</comment>
<dbReference type="InterPro" id="IPR013378">
    <property type="entry name" value="InlB-like_B-rpt"/>
</dbReference>
<proteinExistence type="predicted"/>
<dbReference type="InterPro" id="IPR001119">
    <property type="entry name" value="SLH_dom"/>
</dbReference>
<organism evidence="4 5">
    <name type="scientific">Candidatus Flavonifractor merdigallinarum</name>
    <dbReference type="NCBI Taxonomy" id="2838589"/>
    <lineage>
        <taxon>Bacteria</taxon>
        <taxon>Bacillati</taxon>
        <taxon>Bacillota</taxon>
        <taxon>Clostridia</taxon>
        <taxon>Eubacteriales</taxon>
        <taxon>Oscillospiraceae</taxon>
        <taxon>Flavonifractor</taxon>
    </lineage>
</organism>
<evidence type="ECO:0000259" key="3">
    <source>
        <dbReference type="PROSITE" id="PS51272"/>
    </source>
</evidence>
<evidence type="ECO:0000313" key="5">
    <source>
        <dbReference type="Proteomes" id="UP000823868"/>
    </source>
</evidence>
<keyword evidence="1" id="KW-0677">Repeat</keyword>
<evidence type="ECO:0000256" key="2">
    <source>
        <dbReference type="SAM" id="MobiDB-lite"/>
    </source>
</evidence>
<feature type="region of interest" description="Disordered" evidence="2">
    <location>
        <begin position="304"/>
        <end position="396"/>
    </location>
</feature>
<dbReference type="PROSITE" id="PS51272">
    <property type="entry name" value="SLH"/>
    <property type="match status" value="2"/>
</dbReference>
<dbReference type="Pfam" id="PF00395">
    <property type="entry name" value="SLH"/>
    <property type="match status" value="2"/>
</dbReference>
<dbReference type="NCBIfam" id="TIGR02543">
    <property type="entry name" value="List_Bact_rpt"/>
    <property type="match status" value="3"/>
</dbReference>
<dbReference type="Proteomes" id="UP000823868">
    <property type="component" value="Unassembled WGS sequence"/>
</dbReference>
<reference evidence="4" key="2">
    <citation type="submission" date="2021-04" db="EMBL/GenBank/DDBJ databases">
        <authorList>
            <person name="Gilroy R."/>
        </authorList>
    </citation>
    <scope>NUCLEOTIDE SEQUENCE</scope>
    <source>
        <strain evidence="4">ChiBcec16_6824</strain>
    </source>
</reference>
<feature type="domain" description="SLH" evidence="3">
    <location>
        <begin position="607"/>
        <end position="664"/>
    </location>
</feature>
<reference evidence="4" key="1">
    <citation type="journal article" date="2021" name="PeerJ">
        <title>Extensive microbial diversity within the chicken gut microbiome revealed by metagenomics and culture.</title>
        <authorList>
            <person name="Gilroy R."/>
            <person name="Ravi A."/>
            <person name="Getino M."/>
            <person name="Pursley I."/>
            <person name="Horton D.L."/>
            <person name="Alikhan N.F."/>
            <person name="Baker D."/>
            <person name="Gharbi K."/>
            <person name="Hall N."/>
            <person name="Watson M."/>
            <person name="Adriaenssens E.M."/>
            <person name="Foster-Nyarko E."/>
            <person name="Jarju S."/>
            <person name="Secka A."/>
            <person name="Antonio M."/>
            <person name="Oren A."/>
            <person name="Chaudhuri R.R."/>
            <person name="La Ragione R."/>
            <person name="Hildebrand F."/>
            <person name="Pallen M.J."/>
        </authorList>
    </citation>
    <scope>NUCLEOTIDE SEQUENCE</scope>
    <source>
        <strain evidence="4">ChiBcec16_6824</strain>
    </source>
</reference>
<accession>A0A9D1Y990</accession>
<dbReference type="EMBL" id="DXDX01000145">
    <property type="protein sequence ID" value="HIY21850.1"/>
    <property type="molecule type" value="Genomic_DNA"/>
</dbReference>
<feature type="compositionally biased region" description="Gly residues" evidence="2">
    <location>
        <begin position="304"/>
        <end position="316"/>
    </location>
</feature>
<dbReference type="AlphaFoldDB" id="A0A9D1Y990"/>
<feature type="domain" description="SLH" evidence="3">
    <location>
        <begin position="495"/>
        <end position="604"/>
    </location>
</feature>
<sequence>MPTLTVQYYGVTGSPTDVPTIPPYTWSISRSPNNGNRVSPDDKLENGDYLFTTSVFGYPVTYTVTVSGVPDTPTQYTVTVNGGDGATGAGQYKEGEKVTVTAGTKADHTFKNWTAEGISLSNSNNSTVTFDMPDNDVTLTANFEPDAPVVPDQFTVTVNGGDGATGAGQYKEGEKVTVTAGTKAGYTFKNWTAEGISLTDSTKPTVTFDMPGNDVTLTANFEPDAPVIPDQFTVTVNGGDGATGAGQYKAGEKVTVTAGSKAGYTFTNWSASGVTLSNPANSTVTFDMPKNAVTLTANWTVYNPGGGSGSGSGGGSSSSNDRDDSPVSNSTVQKNPDGSTTTTVKKPNGSTTVTTTWKDGSKEVIQTQKDGTSTTTVSRTDGTTATTVNQSGRTEVETTLSQSAVDAARKESAPLPISPLTPNSNPSKAPLVTVRLPEGSGTVKVEIPTKNLTMGTVAVLVQPDGTEHVLKTALPVENGMVVSLRDGETVKLVDKSRTYADVPTNYWGSDGIQFTASRELFTGTSASTFSPDTLMDRAMFWTVLARYDGVNTDGGPTWYQMGQVWAVNRGISDGAAPNNPITREQLVTMLYRYDQSSGQDVSARGSLSRYQDQGQVSSFAEEAMSWATAEGLLSGTSANTLSPGGLATRAEVAALLTRYCIWAA</sequence>
<protein>
    <submittedName>
        <fullName evidence="4">S-layer homology domain-containing protein</fullName>
    </submittedName>
</protein>
<evidence type="ECO:0000256" key="1">
    <source>
        <dbReference type="ARBA" id="ARBA00022737"/>
    </source>
</evidence>